<reference evidence="1 2" key="1">
    <citation type="submission" date="2019-02" db="EMBL/GenBank/DDBJ databases">
        <title>Opniocepnalus argus genome.</title>
        <authorList>
            <person name="Zhou C."/>
            <person name="Xiao S."/>
        </authorList>
    </citation>
    <scope>NUCLEOTIDE SEQUENCE [LARGE SCALE GENOMIC DNA]</scope>
    <source>
        <strain evidence="1">OARG1902GOOAL</strain>
        <tissue evidence="1">Muscle</tissue>
    </source>
</reference>
<reference evidence="2" key="2">
    <citation type="submission" date="2019-02" db="EMBL/GenBank/DDBJ databases">
        <title>Opniocepnalus argus Var Kimnra genome.</title>
        <authorList>
            <person name="Zhou C."/>
            <person name="Xiao S."/>
        </authorList>
    </citation>
    <scope>NUCLEOTIDE SEQUENCE [LARGE SCALE GENOMIC DNA]</scope>
</reference>
<dbReference type="EMBL" id="CM015714">
    <property type="protein sequence ID" value="KAF3687107.1"/>
    <property type="molecule type" value="Genomic_DNA"/>
</dbReference>
<evidence type="ECO:0000313" key="2">
    <source>
        <dbReference type="Proteomes" id="UP000503349"/>
    </source>
</evidence>
<evidence type="ECO:0000313" key="1">
    <source>
        <dbReference type="EMBL" id="KAF3687107.1"/>
    </source>
</evidence>
<organism evidence="1 2">
    <name type="scientific">Channa argus</name>
    <name type="common">Northern snakehead</name>
    <name type="synonym">Ophicephalus argus</name>
    <dbReference type="NCBI Taxonomy" id="215402"/>
    <lineage>
        <taxon>Eukaryota</taxon>
        <taxon>Metazoa</taxon>
        <taxon>Chordata</taxon>
        <taxon>Craniata</taxon>
        <taxon>Vertebrata</taxon>
        <taxon>Euteleostomi</taxon>
        <taxon>Actinopterygii</taxon>
        <taxon>Neopterygii</taxon>
        <taxon>Teleostei</taxon>
        <taxon>Neoteleostei</taxon>
        <taxon>Acanthomorphata</taxon>
        <taxon>Anabantaria</taxon>
        <taxon>Anabantiformes</taxon>
        <taxon>Channoidei</taxon>
        <taxon>Channidae</taxon>
        <taxon>Channa</taxon>
    </lineage>
</organism>
<dbReference type="AlphaFoldDB" id="A0A6G1PA31"/>
<proteinExistence type="predicted"/>
<sequence length="73" mass="8292">MFRLANATPLQPTVAVPTKTSLPSHGDSSWPHSSFLQERLELCGCSRFSLEMRVPLLLLLNRVRAPRIAKEYR</sequence>
<protein>
    <submittedName>
        <fullName evidence="1">Uncharacterized protein</fullName>
    </submittedName>
</protein>
<name>A0A6G1PA31_CHAAH</name>
<accession>A0A6G1PA31</accession>
<keyword evidence="2" id="KW-1185">Reference proteome</keyword>
<gene>
    <name evidence="1" type="ORF">EXN66_Car002779</name>
</gene>
<dbReference type="Proteomes" id="UP000503349">
    <property type="component" value="Chromosome 3"/>
</dbReference>